<dbReference type="EMBL" id="KN837393">
    <property type="protein sequence ID" value="KIJ25898.1"/>
    <property type="molecule type" value="Genomic_DNA"/>
</dbReference>
<gene>
    <name evidence="1" type="ORF">M422DRAFT_273086</name>
</gene>
<proteinExistence type="predicted"/>
<keyword evidence="2" id="KW-1185">Reference proteome</keyword>
<sequence length="193" mass="21924">MTLQAIPYVPVVPQPSPLPVLLTTLSKLWVAGVPTLGTSIYASTRYCFKLSYTVILPSKPNLLLLAPPSPPILFLLGYRIGYQEYYFIWMAPSTEHTYPAVLLAHSQFLPIRSNLNARLHRANRWRYSLRHCVDPCFAIFPSSSSLLAAGYKFAQALKEEEEGHRRFPILRRIHASLPRRTALIFRSPSRCSL</sequence>
<reference evidence="1 2" key="1">
    <citation type="submission" date="2014-06" db="EMBL/GenBank/DDBJ databases">
        <title>Evolutionary Origins and Diversification of the Mycorrhizal Mutualists.</title>
        <authorList>
            <consortium name="DOE Joint Genome Institute"/>
            <consortium name="Mycorrhizal Genomics Consortium"/>
            <person name="Kohler A."/>
            <person name="Kuo A."/>
            <person name="Nagy L.G."/>
            <person name="Floudas D."/>
            <person name="Copeland A."/>
            <person name="Barry K.W."/>
            <person name="Cichocki N."/>
            <person name="Veneault-Fourrey C."/>
            <person name="LaButti K."/>
            <person name="Lindquist E.A."/>
            <person name="Lipzen A."/>
            <person name="Lundell T."/>
            <person name="Morin E."/>
            <person name="Murat C."/>
            <person name="Riley R."/>
            <person name="Ohm R."/>
            <person name="Sun H."/>
            <person name="Tunlid A."/>
            <person name="Henrissat B."/>
            <person name="Grigoriev I.V."/>
            <person name="Hibbett D.S."/>
            <person name="Martin F."/>
        </authorList>
    </citation>
    <scope>NUCLEOTIDE SEQUENCE [LARGE SCALE GENOMIC DNA]</scope>
    <source>
        <strain evidence="1 2">SS14</strain>
    </source>
</reference>
<name>A0A0C9TA21_SPHS4</name>
<dbReference type="AlphaFoldDB" id="A0A0C9TA21"/>
<evidence type="ECO:0000313" key="1">
    <source>
        <dbReference type="EMBL" id="KIJ25898.1"/>
    </source>
</evidence>
<organism evidence="1 2">
    <name type="scientific">Sphaerobolus stellatus (strain SS14)</name>
    <dbReference type="NCBI Taxonomy" id="990650"/>
    <lineage>
        <taxon>Eukaryota</taxon>
        <taxon>Fungi</taxon>
        <taxon>Dikarya</taxon>
        <taxon>Basidiomycota</taxon>
        <taxon>Agaricomycotina</taxon>
        <taxon>Agaricomycetes</taxon>
        <taxon>Phallomycetidae</taxon>
        <taxon>Geastrales</taxon>
        <taxon>Sphaerobolaceae</taxon>
        <taxon>Sphaerobolus</taxon>
    </lineage>
</organism>
<dbReference type="Proteomes" id="UP000054279">
    <property type="component" value="Unassembled WGS sequence"/>
</dbReference>
<dbReference type="HOGENOM" id="CLU_1409623_0_0_1"/>
<accession>A0A0C9TA21</accession>
<protein>
    <submittedName>
        <fullName evidence="1">Uncharacterized protein</fullName>
    </submittedName>
</protein>
<evidence type="ECO:0000313" key="2">
    <source>
        <dbReference type="Proteomes" id="UP000054279"/>
    </source>
</evidence>